<dbReference type="GO" id="GO:0006367">
    <property type="term" value="P:transcription initiation at RNA polymerase II promoter"/>
    <property type="evidence" value="ECO:0007669"/>
    <property type="project" value="UniProtKB-UniRule"/>
</dbReference>
<comment type="function">
    <text evidence="9">TFIIF is a general transcription initiation factor that binds to RNA polymerase II and helps to recruit it to the initiation complex in collaboration with TFIIB.</text>
</comment>
<dbReference type="SUPFAM" id="SSF46785">
    <property type="entry name" value="Winged helix' DNA-binding domain"/>
    <property type="match status" value="1"/>
</dbReference>
<evidence type="ECO:0000256" key="7">
    <source>
        <dbReference type="ARBA" id="ARBA00023242"/>
    </source>
</evidence>
<feature type="domain" description="TFIIF beta subunit HTH" evidence="11">
    <location>
        <begin position="230"/>
        <end position="294"/>
    </location>
</feature>
<evidence type="ECO:0000259" key="11">
    <source>
        <dbReference type="Pfam" id="PF02270"/>
    </source>
</evidence>
<evidence type="ECO:0000259" key="12">
    <source>
        <dbReference type="Pfam" id="PF17683"/>
    </source>
</evidence>
<dbReference type="AlphaFoldDB" id="A0A9J2PHE2"/>
<dbReference type="PANTHER" id="PTHR10445">
    <property type="entry name" value="GENERAL TRANSCRIPTION FACTOR IIF SUBUNIT 2"/>
    <property type="match status" value="1"/>
</dbReference>
<dbReference type="InterPro" id="IPR036388">
    <property type="entry name" value="WH-like_DNA-bd_sf"/>
</dbReference>
<evidence type="ECO:0000256" key="6">
    <source>
        <dbReference type="ARBA" id="ARBA00023163"/>
    </source>
</evidence>
<sequence length="305" mass="34467">MSTNSTSGKKRFSDRVDCEMARRGVWLVKVPRYLSDVWEKHAGHDVGTLIIKPANGKTDIIFKSTPGLCGPSESESTSPEASSSMSQPSSSGLPHVRSNPILPVGRKKPTGSEIPGEYTFVIADVKSQSLNVLSEDKTGLNEDAEICSGRLAFEGRVIKRADCRPPQTVDYLHMKMQIFVFLFFNQIEKSSIPKRQLKQIDKAEVKFKPVAIHTETLARERQKKEGAKTVRGDKDVVRQAIFHAFEKHQYYRLIDLQKLTNQPPGFVKEILTEIAMYNTTPPHKSMWELKPEYRNYGNVKKTDDD</sequence>
<dbReference type="Pfam" id="PF02270">
    <property type="entry name" value="TFIIF_beta"/>
    <property type="match status" value="1"/>
</dbReference>
<dbReference type="WBParaSite" id="ALUE_0000941501-mRNA-1">
    <property type="protein sequence ID" value="ALUE_0000941501-mRNA-1"/>
    <property type="gene ID" value="ALUE_0000941501"/>
</dbReference>
<feature type="domain" description="TFIIF beta subunit N-terminal" evidence="12">
    <location>
        <begin position="23"/>
        <end position="139"/>
    </location>
</feature>
<evidence type="ECO:0000313" key="13">
    <source>
        <dbReference type="Proteomes" id="UP000036681"/>
    </source>
</evidence>
<organism evidence="13 14">
    <name type="scientific">Ascaris lumbricoides</name>
    <name type="common">Giant roundworm</name>
    <dbReference type="NCBI Taxonomy" id="6252"/>
    <lineage>
        <taxon>Eukaryota</taxon>
        <taxon>Metazoa</taxon>
        <taxon>Ecdysozoa</taxon>
        <taxon>Nematoda</taxon>
        <taxon>Chromadorea</taxon>
        <taxon>Rhabditida</taxon>
        <taxon>Spirurina</taxon>
        <taxon>Ascaridomorpha</taxon>
        <taxon>Ascaridoidea</taxon>
        <taxon>Ascarididae</taxon>
        <taxon>Ascaris</taxon>
    </lineage>
</organism>
<evidence type="ECO:0000313" key="14">
    <source>
        <dbReference type="WBParaSite" id="ALUE_0000941501-mRNA-1"/>
    </source>
</evidence>
<dbReference type="InterPro" id="IPR036390">
    <property type="entry name" value="WH_DNA-bd_sf"/>
</dbReference>
<dbReference type="GO" id="GO:0005674">
    <property type="term" value="C:transcription factor TFIIF complex"/>
    <property type="evidence" value="ECO:0007669"/>
    <property type="project" value="InterPro"/>
</dbReference>
<dbReference type="FunFam" id="1.10.10.10:FF:000035">
    <property type="entry name" value="General transcription factor IIF subunit 2"/>
    <property type="match status" value="1"/>
</dbReference>
<dbReference type="PANTHER" id="PTHR10445:SF0">
    <property type="entry name" value="GENERAL TRANSCRIPTION FACTOR IIF SUBUNIT 2"/>
    <property type="match status" value="1"/>
</dbReference>
<dbReference type="InterPro" id="IPR040504">
    <property type="entry name" value="TFIIF_beta_N"/>
</dbReference>
<evidence type="ECO:0000256" key="10">
    <source>
        <dbReference type="SAM" id="MobiDB-lite"/>
    </source>
</evidence>
<comment type="similarity">
    <text evidence="2 9">Belongs to the TFIIF beta subunit family.</text>
</comment>
<protein>
    <recommendedName>
        <fullName evidence="3 9">General transcription factor IIF subunit 2</fullName>
    </recommendedName>
    <alternativeName>
        <fullName evidence="8 9">Transcription initiation factor IIF subunit beta</fullName>
    </alternativeName>
</protein>
<evidence type="ECO:0000256" key="3">
    <source>
        <dbReference type="ARBA" id="ARBA00020815"/>
    </source>
</evidence>
<evidence type="ECO:0000256" key="5">
    <source>
        <dbReference type="ARBA" id="ARBA00023125"/>
    </source>
</evidence>
<evidence type="ECO:0000256" key="8">
    <source>
        <dbReference type="ARBA" id="ARBA00033388"/>
    </source>
</evidence>
<dbReference type="PIRSF" id="PIRSF015849">
    <property type="entry name" value="TFIIF-beta"/>
    <property type="match status" value="1"/>
</dbReference>
<feature type="compositionally biased region" description="Low complexity" evidence="10">
    <location>
        <begin position="71"/>
        <end position="91"/>
    </location>
</feature>
<name>A0A9J2PHE2_ASCLU</name>
<keyword evidence="7 9" id="KW-0539">Nucleus</keyword>
<dbReference type="Proteomes" id="UP000036681">
    <property type="component" value="Unplaced"/>
</dbReference>
<dbReference type="GO" id="GO:0003677">
    <property type="term" value="F:DNA binding"/>
    <property type="evidence" value="ECO:0007669"/>
    <property type="project" value="UniProtKB-UniRule"/>
</dbReference>
<dbReference type="CDD" id="cd07980">
    <property type="entry name" value="TFIIF_beta"/>
    <property type="match status" value="1"/>
</dbReference>
<dbReference type="SUPFAM" id="SSF50916">
    <property type="entry name" value="Rap30/74 interaction domains"/>
    <property type="match status" value="1"/>
</dbReference>
<keyword evidence="5 9" id="KW-0238">DNA-binding</keyword>
<evidence type="ECO:0000256" key="2">
    <source>
        <dbReference type="ARBA" id="ARBA00009543"/>
    </source>
</evidence>
<evidence type="ECO:0000256" key="1">
    <source>
        <dbReference type="ARBA" id="ARBA00004123"/>
    </source>
</evidence>
<keyword evidence="13" id="KW-1185">Reference proteome</keyword>
<evidence type="ECO:0000256" key="9">
    <source>
        <dbReference type="PIRNR" id="PIRNR015849"/>
    </source>
</evidence>
<comment type="subcellular location">
    <subcellularLocation>
        <location evidence="1 9">Nucleus</location>
    </subcellularLocation>
</comment>
<dbReference type="InterPro" id="IPR040450">
    <property type="entry name" value="TFIIF_beta_HTH"/>
</dbReference>
<keyword evidence="4 9" id="KW-0805">Transcription regulation</keyword>
<dbReference type="Pfam" id="PF17683">
    <property type="entry name" value="TFIIF_beta_N"/>
    <property type="match status" value="1"/>
</dbReference>
<proteinExistence type="inferred from homology"/>
<reference evidence="14" key="1">
    <citation type="submission" date="2023-03" db="UniProtKB">
        <authorList>
            <consortium name="WormBaseParasite"/>
        </authorList>
    </citation>
    <scope>IDENTIFICATION</scope>
</reference>
<accession>A0A9J2PHE2</accession>
<keyword evidence="6 9" id="KW-0804">Transcription</keyword>
<evidence type="ECO:0000256" key="4">
    <source>
        <dbReference type="ARBA" id="ARBA00023015"/>
    </source>
</evidence>
<dbReference type="Gene3D" id="1.10.10.10">
    <property type="entry name" value="Winged helix-like DNA-binding domain superfamily/Winged helix DNA-binding domain"/>
    <property type="match status" value="1"/>
</dbReference>
<dbReference type="InterPro" id="IPR011039">
    <property type="entry name" value="TFIIF_interaction"/>
</dbReference>
<dbReference type="GO" id="GO:0006368">
    <property type="term" value="P:transcription elongation by RNA polymerase II"/>
    <property type="evidence" value="ECO:0007669"/>
    <property type="project" value="UniProtKB-ARBA"/>
</dbReference>
<feature type="region of interest" description="Disordered" evidence="10">
    <location>
        <begin position="62"/>
        <end position="110"/>
    </location>
</feature>
<dbReference type="InterPro" id="IPR003196">
    <property type="entry name" value="TFIIF_beta"/>
</dbReference>